<dbReference type="Proteomes" id="UP000238392">
    <property type="component" value="Unassembled WGS sequence"/>
</dbReference>
<dbReference type="PANTHER" id="PTHR12526:SF635">
    <property type="entry name" value="GLYCOSYL TRANSFERASE GROUP 1"/>
    <property type="match status" value="1"/>
</dbReference>
<dbReference type="InterPro" id="IPR028098">
    <property type="entry name" value="Glyco_trans_4-like_N"/>
</dbReference>
<comment type="caution">
    <text evidence="3">The sequence shown here is derived from an EMBL/GenBank/DDBJ whole genome shotgun (WGS) entry which is preliminary data.</text>
</comment>
<reference evidence="3 4" key="1">
    <citation type="submission" date="2018-03" db="EMBL/GenBank/DDBJ databases">
        <title>Genomic Encyclopedia of Archaeal and Bacterial Type Strains, Phase II (KMG-II): from individual species to whole genera.</title>
        <authorList>
            <person name="Goeker M."/>
        </authorList>
    </citation>
    <scope>NUCLEOTIDE SEQUENCE [LARGE SCALE GENOMIC DNA]</scope>
    <source>
        <strain evidence="3 4">DSM 100212</strain>
    </source>
</reference>
<evidence type="ECO:0000259" key="2">
    <source>
        <dbReference type="Pfam" id="PF13439"/>
    </source>
</evidence>
<accession>A0A2T0WDG9</accession>
<feature type="domain" description="Glycosyltransferase subfamily 4-like N-terminal" evidence="2">
    <location>
        <begin position="15"/>
        <end position="162"/>
    </location>
</feature>
<dbReference type="CDD" id="cd03801">
    <property type="entry name" value="GT4_PimA-like"/>
    <property type="match status" value="1"/>
</dbReference>
<dbReference type="Pfam" id="PF00534">
    <property type="entry name" value="Glycos_transf_1"/>
    <property type="match status" value="1"/>
</dbReference>
<dbReference type="InterPro" id="IPR001296">
    <property type="entry name" value="Glyco_trans_1"/>
</dbReference>
<evidence type="ECO:0000313" key="4">
    <source>
        <dbReference type="Proteomes" id="UP000238392"/>
    </source>
</evidence>
<dbReference type="AlphaFoldDB" id="A0A2T0WDG9"/>
<dbReference type="Gene3D" id="3.40.50.2000">
    <property type="entry name" value="Glycogen Phosphorylase B"/>
    <property type="match status" value="2"/>
</dbReference>
<protein>
    <submittedName>
        <fullName evidence="3">Glycosyltransferase involved in cell wall biosynthesis</fullName>
    </submittedName>
</protein>
<evidence type="ECO:0000259" key="1">
    <source>
        <dbReference type="Pfam" id="PF00534"/>
    </source>
</evidence>
<dbReference type="RefSeq" id="WP_106268246.1">
    <property type="nucleotide sequence ID" value="NZ_PVTQ01000021.1"/>
</dbReference>
<dbReference type="GO" id="GO:0016757">
    <property type="term" value="F:glycosyltransferase activity"/>
    <property type="evidence" value="ECO:0007669"/>
    <property type="project" value="InterPro"/>
</dbReference>
<sequence length="363" mass="40738">MKIAIISSTFPTEKPGGVPTYVDGRATFLSRKVDVRVYALGQVDSGDSSAQYKQVSLGPSKNFKKNFLFTWMRLLREIRSWRPDVIEIHNIPVGLPIFALFPLFGMTQPTYFFHGPARLEAKIEGASRIRYTLRYYLEHFCLRRSRVNYCVSQAFRNVLLEEHSFLVRRSRKVAIRYPRIKLPHELDTPTAQTPESERLSYICVRRLVERTGTAQLLDAFLAAKASKSLPSGAVLRIVGDGPQRPILEEKIKNKDLSDSVELLGHVSQEERDRLFATSNFNVVPTIGLEGFGLVVVEAAFWGCPSIVTDVNALPEVISKLDGIGVVVPPTQAGLQAALKDTKPLPIEQRHHLAELARRKFGVS</sequence>
<gene>
    <name evidence="3" type="ORF">CLV74_12147</name>
</gene>
<proteinExistence type="predicted"/>
<keyword evidence="3" id="KW-0808">Transferase</keyword>
<name>A0A2T0WDG9_9RHOB</name>
<dbReference type="Pfam" id="PF13439">
    <property type="entry name" value="Glyco_transf_4"/>
    <property type="match status" value="1"/>
</dbReference>
<dbReference type="OrthoDB" id="529131at2"/>
<evidence type="ECO:0000313" key="3">
    <source>
        <dbReference type="EMBL" id="PRY84715.1"/>
    </source>
</evidence>
<keyword evidence="4" id="KW-1185">Reference proteome</keyword>
<feature type="domain" description="Glycosyl transferase family 1" evidence="1">
    <location>
        <begin position="197"/>
        <end position="357"/>
    </location>
</feature>
<organism evidence="3 4">
    <name type="scientific">Donghicola tyrosinivorans</name>
    <dbReference type="NCBI Taxonomy" id="1652492"/>
    <lineage>
        <taxon>Bacteria</taxon>
        <taxon>Pseudomonadati</taxon>
        <taxon>Pseudomonadota</taxon>
        <taxon>Alphaproteobacteria</taxon>
        <taxon>Rhodobacterales</taxon>
        <taxon>Roseobacteraceae</taxon>
        <taxon>Donghicola</taxon>
    </lineage>
</organism>
<dbReference type="PANTHER" id="PTHR12526">
    <property type="entry name" value="GLYCOSYLTRANSFERASE"/>
    <property type="match status" value="1"/>
</dbReference>
<dbReference type="SUPFAM" id="SSF53756">
    <property type="entry name" value="UDP-Glycosyltransferase/glycogen phosphorylase"/>
    <property type="match status" value="1"/>
</dbReference>
<dbReference type="EMBL" id="PVTQ01000021">
    <property type="protein sequence ID" value="PRY84715.1"/>
    <property type="molecule type" value="Genomic_DNA"/>
</dbReference>